<dbReference type="GO" id="GO:0004674">
    <property type="term" value="F:protein serine/threonine kinase activity"/>
    <property type="evidence" value="ECO:0007669"/>
    <property type="project" value="UniProtKB-KW"/>
</dbReference>
<keyword evidence="1" id="KW-0723">Serine/threonine-protein kinase</keyword>
<comment type="caution">
    <text evidence="4">The sequence shown here is derived from an EMBL/GenBank/DDBJ whole genome shotgun (WGS) entry which is preliminary data.</text>
</comment>
<evidence type="ECO:0000256" key="1">
    <source>
        <dbReference type="ARBA" id="ARBA00022527"/>
    </source>
</evidence>
<dbReference type="Pfam" id="PF13581">
    <property type="entry name" value="HATPase_c_2"/>
    <property type="match status" value="1"/>
</dbReference>
<keyword evidence="1" id="KW-0418">Kinase</keyword>
<dbReference type="AlphaFoldDB" id="A0A7Y9X752"/>
<dbReference type="Gene3D" id="3.30.565.10">
    <property type="entry name" value="Histidine kinase-like ATPase, C-terminal domain"/>
    <property type="match status" value="1"/>
</dbReference>
<accession>A0A7Y9X752</accession>
<dbReference type="PANTHER" id="PTHR35526:SF3">
    <property type="entry name" value="ANTI-SIGMA-F FACTOR RSBW"/>
    <property type="match status" value="1"/>
</dbReference>
<dbReference type="PANTHER" id="PTHR35526">
    <property type="entry name" value="ANTI-SIGMA-F FACTOR RSBW-RELATED"/>
    <property type="match status" value="1"/>
</dbReference>
<feature type="compositionally biased region" description="Low complexity" evidence="2">
    <location>
        <begin position="10"/>
        <end position="21"/>
    </location>
</feature>
<dbReference type="InterPro" id="IPR050267">
    <property type="entry name" value="Anti-sigma-factor_SerPK"/>
</dbReference>
<dbReference type="CDD" id="cd16936">
    <property type="entry name" value="HATPase_RsbW-like"/>
    <property type="match status" value="1"/>
</dbReference>
<evidence type="ECO:0000313" key="5">
    <source>
        <dbReference type="Proteomes" id="UP000584931"/>
    </source>
</evidence>
<dbReference type="InterPro" id="IPR003594">
    <property type="entry name" value="HATPase_dom"/>
</dbReference>
<organism evidence="4 5">
    <name type="scientific">Nocardiopsis sinuspersici</name>
    <dbReference type="NCBI Taxonomy" id="501010"/>
    <lineage>
        <taxon>Bacteria</taxon>
        <taxon>Bacillati</taxon>
        <taxon>Actinomycetota</taxon>
        <taxon>Actinomycetes</taxon>
        <taxon>Streptosporangiales</taxon>
        <taxon>Nocardiopsidaceae</taxon>
        <taxon>Nocardiopsis</taxon>
    </lineage>
</organism>
<evidence type="ECO:0000313" key="4">
    <source>
        <dbReference type="EMBL" id="NYH50441.1"/>
    </source>
</evidence>
<keyword evidence="1" id="KW-0808">Transferase</keyword>
<sequence length="183" mass="19761">MSIVPHRRTPAPSLPTATPARPGRHWAARVYPGELSQTSWVRADLRGDLCGLAGLTDDLAESMTLCVSEMFANGVDHSRSGEAGGRIIRTLSTPDARTVRLGIVDDGVRESSPSTPRIPCQRTAQEWEEAERGRGLLLIDALATSWDTRAVVDFPFCEGLGTLVWAEFSLPPLPALTGSEAVR</sequence>
<feature type="domain" description="Histidine kinase/HSP90-like ATPase" evidence="3">
    <location>
        <begin position="50"/>
        <end position="146"/>
    </location>
</feature>
<dbReference type="SUPFAM" id="SSF55874">
    <property type="entry name" value="ATPase domain of HSP90 chaperone/DNA topoisomerase II/histidine kinase"/>
    <property type="match status" value="1"/>
</dbReference>
<name>A0A7Y9X752_9ACTN</name>
<dbReference type="EMBL" id="JACCHL010000001">
    <property type="protein sequence ID" value="NYH50441.1"/>
    <property type="molecule type" value="Genomic_DNA"/>
</dbReference>
<evidence type="ECO:0000256" key="2">
    <source>
        <dbReference type="SAM" id="MobiDB-lite"/>
    </source>
</evidence>
<dbReference type="Proteomes" id="UP000584931">
    <property type="component" value="Unassembled WGS sequence"/>
</dbReference>
<protein>
    <submittedName>
        <fullName evidence="4">Anti-sigma regulatory factor (Ser/Thr protein kinase)</fullName>
    </submittedName>
</protein>
<proteinExistence type="predicted"/>
<gene>
    <name evidence="4" type="ORF">HNR06_000030</name>
</gene>
<evidence type="ECO:0000259" key="3">
    <source>
        <dbReference type="Pfam" id="PF13581"/>
    </source>
</evidence>
<feature type="region of interest" description="Disordered" evidence="2">
    <location>
        <begin position="1"/>
        <end position="21"/>
    </location>
</feature>
<dbReference type="RefSeq" id="WP_179808785.1">
    <property type="nucleotide sequence ID" value="NZ_JACCHL010000001.1"/>
</dbReference>
<reference evidence="4 5" key="1">
    <citation type="submission" date="2020-07" db="EMBL/GenBank/DDBJ databases">
        <title>Sequencing the genomes of 1000 actinobacteria strains.</title>
        <authorList>
            <person name="Klenk H.-P."/>
        </authorList>
    </citation>
    <scope>NUCLEOTIDE SEQUENCE [LARGE SCALE GENOMIC DNA]</scope>
    <source>
        <strain evidence="4 5">DSM 45278</strain>
    </source>
</reference>
<dbReference type="InterPro" id="IPR036890">
    <property type="entry name" value="HATPase_C_sf"/>
</dbReference>